<evidence type="ECO:0000313" key="2">
    <source>
        <dbReference type="Proteomes" id="UP001634394"/>
    </source>
</evidence>
<organism evidence="1 2">
    <name type="scientific">Sinanodonta woodiana</name>
    <name type="common">Chinese pond mussel</name>
    <name type="synonym">Anodonta woodiana</name>
    <dbReference type="NCBI Taxonomy" id="1069815"/>
    <lineage>
        <taxon>Eukaryota</taxon>
        <taxon>Metazoa</taxon>
        <taxon>Spiralia</taxon>
        <taxon>Lophotrochozoa</taxon>
        <taxon>Mollusca</taxon>
        <taxon>Bivalvia</taxon>
        <taxon>Autobranchia</taxon>
        <taxon>Heteroconchia</taxon>
        <taxon>Palaeoheterodonta</taxon>
        <taxon>Unionida</taxon>
        <taxon>Unionoidea</taxon>
        <taxon>Unionidae</taxon>
        <taxon>Unioninae</taxon>
        <taxon>Sinanodonta</taxon>
    </lineage>
</organism>
<dbReference type="AlphaFoldDB" id="A0ABD3Y3H7"/>
<gene>
    <name evidence="1" type="ORF">ACJMK2_004597</name>
</gene>
<dbReference type="Proteomes" id="UP001634394">
    <property type="component" value="Unassembled WGS sequence"/>
</dbReference>
<comment type="caution">
    <text evidence="1">The sequence shown here is derived from an EMBL/GenBank/DDBJ whole genome shotgun (WGS) entry which is preliminary data.</text>
</comment>
<accession>A0ABD3Y3H7</accession>
<name>A0ABD3Y3H7_SINWO</name>
<keyword evidence="2" id="KW-1185">Reference proteome</keyword>
<proteinExistence type="predicted"/>
<protein>
    <submittedName>
        <fullName evidence="1">Uncharacterized protein</fullName>
    </submittedName>
</protein>
<evidence type="ECO:0000313" key="1">
    <source>
        <dbReference type="EMBL" id="KAL3892387.1"/>
    </source>
</evidence>
<sequence length="93" mass="10453">MKSDCLMSAIAMTNAHCIQSEICNDVSDCRYETCHDAGWFLTCSHMICTCSQHASLICTHDSECIQSQLLGPCPNGLRWYCRESDGTCHCRRN</sequence>
<dbReference type="EMBL" id="JBJQND010000001">
    <property type="protein sequence ID" value="KAL3892387.1"/>
    <property type="molecule type" value="Genomic_DNA"/>
</dbReference>
<reference evidence="1 2" key="1">
    <citation type="submission" date="2024-11" db="EMBL/GenBank/DDBJ databases">
        <title>Chromosome-level genome assembly of the freshwater bivalve Anodonta woodiana.</title>
        <authorList>
            <person name="Chen X."/>
        </authorList>
    </citation>
    <scope>NUCLEOTIDE SEQUENCE [LARGE SCALE GENOMIC DNA]</scope>
    <source>
        <strain evidence="1">MN2024</strain>
        <tissue evidence="1">Gills</tissue>
    </source>
</reference>